<feature type="domain" description="AMP-dependent synthetase/ligase" evidence="1">
    <location>
        <begin position="49"/>
        <end position="414"/>
    </location>
</feature>
<organism evidence="3 4">
    <name type="scientific">Lentinus tigrinus ALCF2SS1-6</name>
    <dbReference type="NCBI Taxonomy" id="1328759"/>
    <lineage>
        <taxon>Eukaryota</taxon>
        <taxon>Fungi</taxon>
        <taxon>Dikarya</taxon>
        <taxon>Basidiomycota</taxon>
        <taxon>Agaricomycotina</taxon>
        <taxon>Agaricomycetes</taxon>
        <taxon>Polyporales</taxon>
        <taxon>Polyporaceae</taxon>
        <taxon>Lentinus</taxon>
    </lineage>
</organism>
<evidence type="ECO:0000313" key="4">
    <source>
        <dbReference type="Proteomes" id="UP000313359"/>
    </source>
</evidence>
<dbReference type="CDD" id="cd05911">
    <property type="entry name" value="Firefly_Luc_like"/>
    <property type="match status" value="1"/>
</dbReference>
<dbReference type="InterPro" id="IPR045851">
    <property type="entry name" value="AMP-bd_C_sf"/>
</dbReference>
<proteinExistence type="predicted"/>
<accession>A0A5C2SEJ3</accession>
<evidence type="ECO:0000259" key="1">
    <source>
        <dbReference type="Pfam" id="PF00501"/>
    </source>
</evidence>
<dbReference type="Gene3D" id="3.40.50.980">
    <property type="match status" value="2"/>
</dbReference>
<dbReference type="PROSITE" id="PS00455">
    <property type="entry name" value="AMP_BINDING"/>
    <property type="match status" value="1"/>
</dbReference>
<protein>
    <submittedName>
        <fullName evidence="3">Acetyl-CoA synthetase-like protein</fullName>
    </submittedName>
</protein>
<dbReference type="Proteomes" id="UP000313359">
    <property type="component" value="Unassembled WGS sequence"/>
</dbReference>
<gene>
    <name evidence="3" type="ORF">L227DRAFT_524056</name>
</gene>
<evidence type="ECO:0000259" key="2">
    <source>
        <dbReference type="Pfam" id="PF13193"/>
    </source>
</evidence>
<dbReference type="PANTHER" id="PTHR24096">
    <property type="entry name" value="LONG-CHAIN-FATTY-ACID--COA LIGASE"/>
    <property type="match status" value="1"/>
</dbReference>
<dbReference type="InterPro" id="IPR000873">
    <property type="entry name" value="AMP-dep_synth/lig_dom"/>
</dbReference>
<dbReference type="Gene3D" id="2.30.38.10">
    <property type="entry name" value="Luciferase, Domain 3"/>
    <property type="match status" value="1"/>
</dbReference>
<dbReference type="OrthoDB" id="6509636at2759"/>
<keyword evidence="4" id="KW-1185">Reference proteome</keyword>
<dbReference type="AlphaFoldDB" id="A0A5C2SEJ3"/>
<dbReference type="GO" id="GO:0016405">
    <property type="term" value="F:CoA-ligase activity"/>
    <property type="evidence" value="ECO:0007669"/>
    <property type="project" value="TreeGrafter"/>
</dbReference>
<evidence type="ECO:0000313" key="3">
    <source>
        <dbReference type="EMBL" id="RPD61667.1"/>
    </source>
</evidence>
<dbReference type="STRING" id="1328759.A0A5C2SEJ3"/>
<reference evidence="3" key="1">
    <citation type="journal article" date="2018" name="Genome Biol. Evol.">
        <title>Genomics and development of Lentinus tigrinus, a white-rot wood-decaying mushroom with dimorphic fruiting bodies.</title>
        <authorList>
            <person name="Wu B."/>
            <person name="Xu Z."/>
            <person name="Knudson A."/>
            <person name="Carlson A."/>
            <person name="Chen N."/>
            <person name="Kovaka S."/>
            <person name="LaButti K."/>
            <person name="Lipzen A."/>
            <person name="Pennachio C."/>
            <person name="Riley R."/>
            <person name="Schakwitz W."/>
            <person name="Umezawa K."/>
            <person name="Ohm R.A."/>
            <person name="Grigoriev I.V."/>
            <person name="Nagy L.G."/>
            <person name="Gibbons J."/>
            <person name="Hibbett D."/>
        </authorList>
    </citation>
    <scope>NUCLEOTIDE SEQUENCE [LARGE SCALE GENOMIC DNA]</scope>
    <source>
        <strain evidence="3">ALCF2SS1-6</strain>
    </source>
</reference>
<dbReference type="SUPFAM" id="SSF56801">
    <property type="entry name" value="Acetyl-CoA synthetase-like"/>
    <property type="match status" value="1"/>
</dbReference>
<dbReference type="PANTHER" id="PTHR24096:SF422">
    <property type="entry name" value="BCDNA.GH02901"/>
    <property type="match status" value="1"/>
</dbReference>
<dbReference type="Pfam" id="PF00501">
    <property type="entry name" value="AMP-binding"/>
    <property type="match status" value="1"/>
</dbReference>
<sequence>MTEIHSDGGPLPHVPDDFTIEQFILDGQHPVKPQWYDLRPVMIEEATGRAIGSDELRARVHGLANALKIRWNIGHDDVACIFSPNHVDYVVALWAVQKLGGIVSTANPTYTAEDLVYQLQLIKARILIVHPWVLPVALEAARTCGIPPDQIILLEPVAGSPYSNIQELVKFGLGQTQQFAPLRLSPGGAKKKLAFLSFSSGTTGKPKAVMVTHYGIICNLVQIGGYLKLNDESVPTERKMYRPGSVSLAVVPFYHAYGMHMLLFGSMVLQSTIVVSPKFSLERMLQSIQQYRVTHLCIVPPQVLLLCKSPLVKNYDLSSVYFLMCGGAPLSAELQEQLVRTLPNCIIGQGYGMTEISTGVTFIPHDRQVDASGSAGLMLPGLIARVVRPDGSLAGYDEPGELHLHTPSRSIGYLNNPTATAETYYDGWIRTGDEVLITPRKEIFVIDRLKELIKVRGFQVAPSELEGHLLDHPAVADVCVVGIPDDFSGELPFAFVVLAPNAQTDSKEKEKDLEAWKTNLKEMLMKHVSDHKTPYKRLAGVEFVDAIPKNPSGKLLRRVLRDRAREMVSRGQLSVLRSKL</sequence>
<dbReference type="EMBL" id="ML122261">
    <property type="protein sequence ID" value="RPD61667.1"/>
    <property type="molecule type" value="Genomic_DNA"/>
</dbReference>
<dbReference type="InterPro" id="IPR025110">
    <property type="entry name" value="AMP-bd_C"/>
</dbReference>
<dbReference type="InterPro" id="IPR020845">
    <property type="entry name" value="AMP-binding_CS"/>
</dbReference>
<name>A0A5C2SEJ3_9APHY</name>
<feature type="domain" description="AMP-binding enzyme C-terminal" evidence="2">
    <location>
        <begin position="464"/>
        <end position="554"/>
    </location>
</feature>
<dbReference type="Pfam" id="PF13193">
    <property type="entry name" value="AMP-binding_C"/>
    <property type="match status" value="1"/>
</dbReference>
<dbReference type="Gene3D" id="3.30.300.30">
    <property type="match status" value="1"/>
</dbReference>